<dbReference type="AlphaFoldDB" id="A0A1E7EKQ0"/>
<dbReference type="OrthoDB" id="10262843at2759"/>
<dbReference type="GO" id="GO:0000423">
    <property type="term" value="P:mitophagy"/>
    <property type="evidence" value="ECO:0007669"/>
    <property type="project" value="UniProtKB-ARBA"/>
</dbReference>
<protein>
    <recommendedName>
        <fullName evidence="2">NIPSNAP domain-containing protein</fullName>
    </recommendedName>
</protein>
<dbReference type="InterPro" id="IPR051557">
    <property type="entry name" value="NipSnap_domain"/>
</dbReference>
<dbReference type="GO" id="GO:0005739">
    <property type="term" value="C:mitochondrion"/>
    <property type="evidence" value="ECO:0007669"/>
    <property type="project" value="TreeGrafter"/>
</dbReference>
<dbReference type="SUPFAM" id="SSF54909">
    <property type="entry name" value="Dimeric alpha+beta barrel"/>
    <property type="match status" value="2"/>
</dbReference>
<keyword evidence="4" id="KW-1185">Reference proteome</keyword>
<evidence type="ECO:0000256" key="1">
    <source>
        <dbReference type="ARBA" id="ARBA00005291"/>
    </source>
</evidence>
<proteinExistence type="inferred from homology"/>
<dbReference type="PANTHER" id="PTHR21017:SF17">
    <property type="entry name" value="PROTEIN NIPSNAP"/>
    <property type="match status" value="1"/>
</dbReference>
<accession>A0A1E7EKQ0</accession>
<comment type="similarity">
    <text evidence="1">Belongs to the NipSnap family.</text>
</comment>
<dbReference type="Gene3D" id="3.30.70.100">
    <property type="match status" value="2"/>
</dbReference>
<organism evidence="3 4">
    <name type="scientific">Fragilariopsis cylindrus CCMP1102</name>
    <dbReference type="NCBI Taxonomy" id="635003"/>
    <lineage>
        <taxon>Eukaryota</taxon>
        <taxon>Sar</taxon>
        <taxon>Stramenopiles</taxon>
        <taxon>Ochrophyta</taxon>
        <taxon>Bacillariophyta</taxon>
        <taxon>Bacillariophyceae</taxon>
        <taxon>Bacillariophycidae</taxon>
        <taxon>Bacillariales</taxon>
        <taxon>Bacillariaceae</taxon>
        <taxon>Fragilariopsis</taxon>
    </lineage>
</organism>
<evidence type="ECO:0000313" key="3">
    <source>
        <dbReference type="EMBL" id="OEU06499.1"/>
    </source>
</evidence>
<dbReference type="InterPro" id="IPR011008">
    <property type="entry name" value="Dimeric_a/b-barrel"/>
</dbReference>
<dbReference type="PANTHER" id="PTHR21017">
    <property type="entry name" value="NIPSNAP-RELATED"/>
    <property type="match status" value="1"/>
</dbReference>
<dbReference type="Proteomes" id="UP000095751">
    <property type="component" value="Unassembled WGS sequence"/>
</dbReference>
<dbReference type="KEGG" id="fcy:FRACYDRAFT_272747"/>
<gene>
    <name evidence="3" type="ORF">FRACYDRAFT_272747</name>
</gene>
<name>A0A1E7EKQ0_9STRA</name>
<dbReference type="EMBL" id="KV784408">
    <property type="protein sequence ID" value="OEU06499.1"/>
    <property type="molecule type" value="Genomic_DNA"/>
</dbReference>
<evidence type="ECO:0000259" key="2">
    <source>
        <dbReference type="Pfam" id="PF07978"/>
    </source>
</evidence>
<evidence type="ECO:0000313" key="4">
    <source>
        <dbReference type="Proteomes" id="UP000095751"/>
    </source>
</evidence>
<feature type="domain" description="NIPSNAP" evidence="2">
    <location>
        <begin position="177"/>
        <end position="281"/>
    </location>
</feature>
<dbReference type="Pfam" id="PF07978">
    <property type="entry name" value="NIPSNAP"/>
    <property type="match status" value="1"/>
</dbReference>
<reference evidence="3 4" key="1">
    <citation type="submission" date="2016-09" db="EMBL/GenBank/DDBJ databases">
        <title>Extensive genetic diversity and differential bi-allelic expression allows diatom success in the polar Southern Ocean.</title>
        <authorList>
            <consortium name="DOE Joint Genome Institute"/>
            <person name="Mock T."/>
            <person name="Otillar R.P."/>
            <person name="Strauss J."/>
            <person name="Dupont C."/>
            <person name="Frickenhaus S."/>
            <person name="Maumus F."/>
            <person name="Mcmullan M."/>
            <person name="Sanges R."/>
            <person name="Schmutz J."/>
            <person name="Toseland A."/>
            <person name="Valas R."/>
            <person name="Veluchamy A."/>
            <person name="Ward B.J."/>
            <person name="Allen A."/>
            <person name="Barry K."/>
            <person name="Falciatore A."/>
            <person name="Ferrante M."/>
            <person name="Fortunato A.E."/>
            <person name="Gloeckner G."/>
            <person name="Gruber A."/>
            <person name="Hipkin R."/>
            <person name="Janech M."/>
            <person name="Kroth P."/>
            <person name="Leese F."/>
            <person name="Lindquist E."/>
            <person name="Lyon B.R."/>
            <person name="Martin J."/>
            <person name="Mayer C."/>
            <person name="Parker M."/>
            <person name="Quesneville H."/>
            <person name="Raymond J."/>
            <person name="Uhlig C."/>
            <person name="Valentin K.U."/>
            <person name="Worden A.Z."/>
            <person name="Armbrust E.V."/>
            <person name="Bowler C."/>
            <person name="Green B."/>
            <person name="Moulton V."/>
            <person name="Van Oosterhout C."/>
            <person name="Grigoriev I."/>
        </authorList>
    </citation>
    <scope>NUCLEOTIDE SEQUENCE [LARGE SCALE GENOMIC DNA]</scope>
    <source>
        <strain evidence="3 4">CCMP1102</strain>
    </source>
</reference>
<dbReference type="InParanoid" id="A0A1E7EKQ0"/>
<sequence>MQILRKLVPFNNVGRSNNIIFNLVSRRMSSSNISSTPIIELREDTLSPQHVDSYHKATTEASVTRKELLPLRLFSLPETGGRLNVATHLYYFQGGFQERNERRKAMGTNNPDWKVYLQSVQPFLVDQKSTIFVEAPLVSEIEGVCGLTPGNIEQQLYDQQHSDDDASSSSSDESILELRRYQLKLGYDTVPKFLELYRAGLPSKLTAPGTDPSTSLVTLLSSEVGQLNEVMEVWRHGSTNAMEQSRVAARGATEWKQSIAKIASLATVFTSTIHTPLSFSPLK</sequence>
<dbReference type="InterPro" id="IPR012577">
    <property type="entry name" value="NIPSNAP"/>
</dbReference>